<keyword evidence="3" id="KW-1185">Reference proteome</keyword>
<dbReference type="Proteomes" id="UP000030528">
    <property type="component" value="Unassembled WGS sequence"/>
</dbReference>
<evidence type="ECO:0000313" key="3">
    <source>
        <dbReference type="Proteomes" id="UP000030528"/>
    </source>
</evidence>
<dbReference type="Gene3D" id="3.60.15.10">
    <property type="entry name" value="Ribonuclease Z/Hydroxyacylglutathione hydrolase-like"/>
    <property type="match status" value="1"/>
</dbReference>
<dbReference type="Gene3D" id="1.10.10.10">
    <property type="entry name" value="Winged helix-like DNA-binding domain superfamily/Winged helix DNA-binding domain"/>
    <property type="match status" value="1"/>
</dbReference>
<dbReference type="EMBL" id="AVPE01000010">
    <property type="protein sequence ID" value="KGX91365.1"/>
    <property type="molecule type" value="Genomic_DNA"/>
</dbReference>
<dbReference type="STRING" id="1385510.GCA_000425205_02438"/>
<dbReference type="SUPFAM" id="SSF56281">
    <property type="entry name" value="Metallo-hydrolase/oxidoreductase"/>
    <property type="match status" value="1"/>
</dbReference>
<dbReference type="InterPro" id="IPR001279">
    <property type="entry name" value="Metallo-B-lactamas"/>
</dbReference>
<dbReference type="eggNOG" id="COG0491">
    <property type="taxonomic scope" value="Bacteria"/>
</dbReference>
<dbReference type="OrthoDB" id="2971563at2"/>
<evidence type="ECO:0000313" key="2">
    <source>
        <dbReference type="EMBL" id="KGX91365.1"/>
    </source>
</evidence>
<dbReference type="AlphaFoldDB" id="A0A0A5GJN2"/>
<evidence type="ECO:0000259" key="1">
    <source>
        <dbReference type="SMART" id="SM00849"/>
    </source>
</evidence>
<proteinExistence type="predicted"/>
<dbReference type="InterPro" id="IPR050662">
    <property type="entry name" value="Sec-metab_biosynth-thioest"/>
</dbReference>
<dbReference type="InterPro" id="IPR036866">
    <property type="entry name" value="RibonucZ/Hydroxyglut_hydro"/>
</dbReference>
<reference evidence="2 3" key="1">
    <citation type="submission" date="2013-08" db="EMBL/GenBank/DDBJ databases">
        <authorList>
            <person name="Huang J."/>
            <person name="Wang G."/>
        </authorList>
    </citation>
    <scope>NUCLEOTIDE SEQUENCE [LARGE SCALE GENOMIC DNA]</scope>
    <source>
        <strain evidence="2 3">JSM 076056</strain>
    </source>
</reference>
<comment type="caution">
    <text evidence="2">The sequence shown here is derived from an EMBL/GenBank/DDBJ whole genome shotgun (WGS) entry which is preliminary data.</text>
</comment>
<gene>
    <name evidence="2" type="ORF">N781_04710</name>
</gene>
<name>A0A0A5GJN2_9BACI</name>
<protein>
    <submittedName>
        <fullName evidence="2">Beta-lactamase</fullName>
    </submittedName>
</protein>
<dbReference type="PANTHER" id="PTHR23131:SF4">
    <property type="entry name" value="METALLO-BETA-LACTAMASE SUPERFAMILY POTEIN"/>
    <property type="match status" value="1"/>
</dbReference>
<sequence>MITMTDTIYQLTVPTPFAVGDVHTYLLQGERLSLIDAGVKTEEALEAMTTQLKEIGYEPEDIEQIILTHHHPDHIGLVGYFPNATVYGHQDNRPWLEQPPAFFEQYEAFFIQLYAETGVPEEFKKYLKFLRDPLKYLTKGTLHGELQQGDLLPGHPDWVVIETPGHAQSHLSFYREQDGSLLAGDHILPHISSNPLIEPPRYEGGERPKPLLQYRNAMLACVDLGVKRVYPGHGKIFSGIEELVTERIHKQEQRAEKVRLLLTTPKTPFEICTALFPKQFKKELGLAMSETLGQLDYLESIGAVAVQWHDGVSYYVSR</sequence>
<feature type="domain" description="Metallo-beta-lactamase" evidence="1">
    <location>
        <begin position="21"/>
        <end position="233"/>
    </location>
</feature>
<dbReference type="PANTHER" id="PTHR23131">
    <property type="entry name" value="ENDORIBONUCLEASE LACTB2"/>
    <property type="match status" value="1"/>
</dbReference>
<dbReference type="RefSeq" id="WP_026800776.1">
    <property type="nucleotide sequence ID" value="NZ_AULI01000010.1"/>
</dbReference>
<dbReference type="Pfam" id="PF00753">
    <property type="entry name" value="Lactamase_B"/>
    <property type="match status" value="1"/>
</dbReference>
<organism evidence="2 3">
    <name type="scientific">Pontibacillus halophilus JSM 076056 = DSM 19796</name>
    <dbReference type="NCBI Taxonomy" id="1385510"/>
    <lineage>
        <taxon>Bacteria</taxon>
        <taxon>Bacillati</taxon>
        <taxon>Bacillota</taxon>
        <taxon>Bacilli</taxon>
        <taxon>Bacillales</taxon>
        <taxon>Bacillaceae</taxon>
        <taxon>Pontibacillus</taxon>
    </lineage>
</organism>
<dbReference type="SMART" id="SM00849">
    <property type="entry name" value="Lactamase_B"/>
    <property type="match status" value="1"/>
</dbReference>
<accession>A0A0A5GJN2</accession>
<dbReference type="InterPro" id="IPR036388">
    <property type="entry name" value="WH-like_DNA-bd_sf"/>
</dbReference>